<organism evidence="15 16">
    <name type="scientific">Prymnesium parvum</name>
    <name type="common">Toxic golden alga</name>
    <dbReference type="NCBI Taxonomy" id="97485"/>
    <lineage>
        <taxon>Eukaryota</taxon>
        <taxon>Haptista</taxon>
        <taxon>Haptophyta</taxon>
        <taxon>Prymnesiophyceae</taxon>
        <taxon>Prymnesiales</taxon>
        <taxon>Prymnesiaceae</taxon>
        <taxon>Prymnesium</taxon>
    </lineage>
</organism>
<dbReference type="InterPro" id="IPR005821">
    <property type="entry name" value="Ion_trans_dom"/>
</dbReference>
<feature type="domain" description="Ion transport" evidence="13">
    <location>
        <begin position="763"/>
        <end position="1023"/>
    </location>
</feature>
<dbReference type="SMART" id="SM00015">
    <property type="entry name" value="IQ"/>
    <property type="match status" value="2"/>
</dbReference>
<dbReference type="Pfam" id="PF00520">
    <property type="entry name" value="Ion_trans"/>
    <property type="match status" value="4"/>
</dbReference>
<evidence type="ECO:0000313" key="16">
    <source>
        <dbReference type="Proteomes" id="UP001515480"/>
    </source>
</evidence>
<feature type="transmembrane region" description="Helical" evidence="12">
    <location>
        <begin position="216"/>
        <end position="235"/>
    </location>
</feature>
<evidence type="ECO:0008006" key="17">
    <source>
        <dbReference type="Google" id="ProtNLM"/>
    </source>
</evidence>
<keyword evidence="16" id="KW-1185">Reference proteome</keyword>
<evidence type="ECO:0000256" key="6">
    <source>
        <dbReference type="ARBA" id="ARBA00022989"/>
    </source>
</evidence>
<feature type="compositionally biased region" description="Low complexity" evidence="11">
    <location>
        <begin position="1"/>
        <end position="11"/>
    </location>
</feature>
<feature type="domain" description="Voltage-dependent L-type calcium channel IQ-associated" evidence="14">
    <location>
        <begin position="1327"/>
        <end position="1360"/>
    </location>
</feature>
<feature type="transmembrane region" description="Helical" evidence="12">
    <location>
        <begin position="836"/>
        <end position="857"/>
    </location>
</feature>
<dbReference type="Gene3D" id="1.10.287.70">
    <property type="match status" value="4"/>
</dbReference>
<evidence type="ECO:0000256" key="2">
    <source>
        <dbReference type="ARBA" id="ARBA00022448"/>
    </source>
</evidence>
<feature type="domain" description="Ion transport" evidence="13">
    <location>
        <begin position="1069"/>
        <end position="1315"/>
    </location>
</feature>
<feature type="transmembrane region" description="Helical" evidence="12">
    <location>
        <begin position="1074"/>
        <end position="1091"/>
    </location>
</feature>
<dbReference type="Gene3D" id="1.20.5.190">
    <property type="match status" value="1"/>
</dbReference>
<keyword evidence="2" id="KW-0813">Transport</keyword>
<dbReference type="GO" id="GO:0005248">
    <property type="term" value="F:voltage-gated sodium channel activity"/>
    <property type="evidence" value="ECO:0007669"/>
    <property type="project" value="TreeGrafter"/>
</dbReference>
<feature type="domain" description="Ion transport" evidence="13">
    <location>
        <begin position="462"/>
        <end position="694"/>
    </location>
</feature>
<evidence type="ECO:0000256" key="4">
    <source>
        <dbReference type="ARBA" id="ARBA00022737"/>
    </source>
</evidence>
<evidence type="ECO:0000256" key="3">
    <source>
        <dbReference type="ARBA" id="ARBA00022692"/>
    </source>
</evidence>
<dbReference type="GO" id="GO:0022843">
    <property type="term" value="F:voltage-gated monoatomic cation channel activity"/>
    <property type="evidence" value="ECO:0007669"/>
    <property type="project" value="UniProtKB-ARBA"/>
</dbReference>
<dbReference type="GO" id="GO:0001518">
    <property type="term" value="C:voltage-gated sodium channel complex"/>
    <property type="evidence" value="ECO:0007669"/>
    <property type="project" value="TreeGrafter"/>
</dbReference>
<dbReference type="EMBL" id="JBGBPQ010000026">
    <property type="protein sequence ID" value="KAL1499032.1"/>
    <property type="molecule type" value="Genomic_DNA"/>
</dbReference>
<feature type="transmembrane region" description="Helical" evidence="12">
    <location>
        <begin position="590"/>
        <end position="613"/>
    </location>
</feature>
<evidence type="ECO:0000256" key="1">
    <source>
        <dbReference type="ARBA" id="ARBA00004141"/>
    </source>
</evidence>
<feature type="region of interest" description="Disordered" evidence="11">
    <location>
        <begin position="1"/>
        <end position="23"/>
    </location>
</feature>
<evidence type="ECO:0000256" key="7">
    <source>
        <dbReference type="ARBA" id="ARBA00023065"/>
    </source>
</evidence>
<keyword evidence="10" id="KW-0407">Ion channel</keyword>
<keyword evidence="7" id="KW-0406">Ion transport</keyword>
<keyword evidence="8 12" id="KW-0472">Membrane</keyword>
<name>A0AB34IIK8_PRYPA</name>
<dbReference type="Gene3D" id="1.10.238.10">
    <property type="entry name" value="EF-hand"/>
    <property type="match status" value="1"/>
</dbReference>
<dbReference type="Pfam" id="PF16905">
    <property type="entry name" value="GPHH"/>
    <property type="match status" value="1"/>
</dbReference>
<evidence type="ECO:0000256" key="11">
    <source>
        <dbReference type="SAM" id="MobiDB-lite"/>
    </source>
</evidence>
<dbReference type="PANTHER" id="PTHR10037:SF62">
    <property type="entry name" value="SODIUM CHANNEL PROTEIN 60E"/>
    <property type="match status" value="1"/>
</dbReference>
<feature type="transmembrane region" description="Helical" evidence="12">
    <location>
        <begin position="158"/>
        <end position="175"/>
    </location>
</feature>
<evidence type="ECO:0000256" key="8">
    <source>
        <dbReference type="ARBA" id="ARBA00023136"/>
    </source>
</evidence>
<dbReference type="FunFam" id="1.20.120.350:FF:000009">
    <property type="entry name" value="Voltage-dependent T-type calcium channel subunit alpha"/>
    <property type="match status" value="2"/>
</dbReference>
<feature type="transmembrane region" description="Helical" evidence="12">
    <location>
        <begin position="326"/>
        <end position="349"/>
    </location>
</feature>
<feature type="transmembrane region" description="Helical" evidence="12">
    <location>
        <begin position="85"/>
        <end position="104"/>
    </location>
</feature>
<keyword evidence="4" id="KW-0677">Repeat</keyword>
<feature type="transmembrane region" description="Helical" evidence="12">
    <location>
        <begin position="1285"/>
        <end position="1305"/>
    </location>
</feature>
<dbReference type="InterPro" id="IPR027359">
    <property type="entry name" value="Volt_channel_dom_sf"/>
</dbReference>
<keyword evidence="5" id="KW-0851">Voltage-gated channel</keyword>
<evidence type="ECO:0000259" key="14">
    <source>
        <dbReference type="Pfam" id="PF16905"/>
    </source>
</evidence>
<feature type="transmembrane region" description="Helical" evidence="12">
    <location>
        <begin position="792"/>
        <end position="816"/>
    </location>
</feature>
<feature type="region of interest" description="Disordered" evidence="11">
    <location>
        <begin position="1708"/>
        <end position="1729"/>
    </location>
</feature>
<dbReference type="SUPFAM" id="SSF81324">
    <property type="entry name" value="Voltage-gated potassium channels"/>
    <property type="match status" value="4"/>
</dbReference>
<evidence type="ECO:0000259" key="13">
    <source>
        <dbReference type="Pfam" id="PF00520"/>
    </source>
</evidence>
<dbReference type="InterPro" id="IPR043203">
    <property type="entry name" value="VGCC_Ca_Na"/>
</dbReference>
<feature type="transmembrane region" description="Helical" evidence="12">
    <location>
        <begin position="124"/>
        <end position="146"/>
    </location>
</feature>
<feature type="domain" description="Ion transport" evidence="13">
    <location>
        <begin position="84"/>
        <end position="354"/>
    </location>
</feature>
<dbReference type="Gene3D" id="1.20.120.350">
    <property type="entry name" value="Voltage-gated potassium channels. Chain C"/>
    <property type="match status" value="4"/>
</dbReference>
<dbReference type="Proteomes" id="UP001515480">
    <property type="component" value="Unassembled WGS sequence"/>
</dbReference>
<sequence>MIAPPSSSALSRPKRRKSSSFSDFAELQPDASSKLPGYSMVTCPGSNTKALVGPSGQLYHGYSLGVLGVHSPVRRAFIRLNEWKALERFFLFAIILNCVFISLQGPPNNPDSFFGEPYDSYIELAFTILFTIEMSFHILAMGFLFGPHSYLRDTWNQLDFVVILMGWLPYLIPSLNNVSAIRCVRALRPLRTINRLPGIKKQVATLLDSLPKLSDVAALSAFILVLFGVLGVQLFQGGLLHRCYEEGASEPISPADGVCSNNGVANSRGTCEENQLCLYYGQNPNYGTNGFDNIAIAWMTIFQCVTLEGWTDVMYMTQRAFGPWSATYFIFLTLMGSFYVVNLFLAVMYDTYVTSAIDTVSLERDENTSQSSRTAKDKELYASLKENTLSRACLKENTISRGTAASVDGSSLDEWSIASRSLQRRLTTGSANLDPPSNGVEKHSKPHCWKAWCLVVTESTQFQNVIVLTIIVNTALMMVERYPMPVWQSQLLEHANVYLTLVFVAEMILKLSAHGFQAYWADPFNRFDGVVVATSVVDIIVNALLTDVGVNTSVLRAFRLMRIFKLARSWSGLQVMLNALTSALNQLANLFALLALLIFICALLGMQVLGGSFSPETGFETVPRTNFDSLVNSMLTVFVVVSGENWNDVWMDAKAAVGVWLAPYFILLVVMGNYVVLNLFVAILFDGFSKQANRHQSASVSRESSLLERDSFIGCVIAVFPSWRPFIKRRREYALFIFPPGHPLRKFASAVTTCRYLDTPLSFDNFIIALIIATSAALAFESCELDPESDFALVLSIMNVVATCIFVVEMLVKILAQGLVFPKGAYLRSGWNVLDGVIVLFSVLALVGNGSPAIRVLRMLRVLRPLRLISRFDGMRLVVQLLISTIPNVVQVLMVNLLFMTVFAILGVQLFSGKFAHCVTQPELLTRDACLQAGHAWQNPRMGSFDNFGSAMLLLFECATIEGWPDVLFATVDAARQGEAPKINHSPEQGLFLISWIVIGGMFLINVFVGVVFDSFAKMKEDEELGVVDARQKQFILTLEATLKVKPVRYPPCPDNPLRAWCYRMVKKKWFEQIVLSIILLNAAILAADYYEAGPEYLRLLALGNDFCLVAFVVEAILKILALSFSEYIIKPWNVFDFSIIVISLLHELIVTFGDSSLNPSLARLLRIVRVVRLLRAIKSARRIRSMLTTLIFSLPALANISSIFCIVLFLFSVLGMQLFGDVMHGEFLNDDANFCHFSSSAMTMFRSATGEAWNGIMHDVMVSPDQGCSIEAGNCGSWTAIPFFVSYMVVANFVVLNMMIAIIIQEFQLTQKREEYRLRPEQTEAFVNAWAEFDPYATGRMSVRHLREFIGVLPPPLGLDPRDFPLGRIRSLDVTALISSLEGVQAYENLEGRGPEVVFRQILDALTNLVYADVSKEIALQDDTQESRFMRQLRLRRESELALYQNSRSPKNNLVELHSACVIQQRWKETAPKRMAKKMQYRREAVRLRQAGTLVPMAFLGRAHHSIVLYKGRLFVFGGRNADGALKDFWEYSLNAGFWVDHSFTVPLRMRPRWGHMAHLSHSRMLVVGGFDGERYMSDVWECDLNALYWRQVGFSAEETEHADGVQTVRRQRSSDFMQLQSGFSQNLLLGTEEEIEEAEKMALENSELELIFEKNAIRIQSAYRGKASRSSFRKVREEWVIASAAATVVAAVFRGHLARRLTLRSTQSENARTASTMDRNTLSQFNC</sequence>
<dbReference type="Pfam" id="PF24681">
    <property type="entry name" value="Kelch_KLHDC2_KLHL20_DRC7"/>
    <property type="match status" value="1"/>
</dbReference>
<dbReference type="InterPro" id="IPR031649">
    <property type="entry name" value="GPHH_dom"/>
</dbReference>
<keyword evidence="6 12" id="KW-1133">Transmembrane helix</keyword>
<feature type="transmembrane region" description="Helical" evidence="12">
    <location>
        <begin position="1190"/>
        <end position="1215"/>
    </location>
</feature>
<protein>
    <recommendedName>
        <fullName evidence="17">Voltage-dependent L-type calcium channel subunit alpha</fullName>
    </recommendedName>
</protein>
<keyword evidence="3 12" id="KW-0812">Transmembrane</keyword>
<dbReference type="FunFam" id="1.10.287.70:FF:000117">
    <property type="entry name" value="Voltage-gated Ca2+ channel, alpha subunit"/>
    <property type="match status" value="1"/>
</dbReference>
<proteinExistence type="predicted"/>
<accession>A0AB34IIK8</accession>
<feature type="transmembrane region" description="Helical" evidence="12">
    <location>
        <begin position="991"/>
        <end position="1013"/>
    </location>
</feature>
<reference evidence="15 16" key="1">
    <citation type="journal article" date="2024" name="Science">
        <title>Giant polyketide synthase enzymes in the biosynthesis of giant marine polyether toxins.</title>
        <authorList>
            <person name="Fallon T.R."/>
            <person name="Shende V.V."/>
            <person name="Wierzbicki I.H."/>
            <person name="Pendleton A.L."/>
            <person name="Watervoot N.F."/>
            <person name="Auber R.P."/>
            <person name="Gonzalez D.J."/>
            <person name="Wisecaver J.H."/>
            <person name="Moore B.S."/>
        </authorList>
    </citation>
    <scope>NUCLEOTIDE SEQUENCE [LARGE SCALE GENOMIC DNA]</scope>
    <source>
        <strain evidence="15 16">12B1</strain>
    </source>
</reference>
<feature type="transmembrane region" description="Helical" evidence="12">
    <location>
        <begin position="661"/>
        <end position="685"/>
    </location>
</feature>
<keyword evidence="9" id="KW-0325">Glycoprotein</keyword>
<evidence type="ECO:0000256" key="9">
    <source>
        <dbReference type="ARBA" id="ARBA00023180"/>
    </source>
</evidence>
<evidence type="ECO:0000313" key="15">
    <source>
        <dbReference type="EMBL" id="KAL1499032.1"/>
    </source>
</evidence>
<gene>
    <name evidence="15" type="ORF">AB1Y20_013548</name>
</gene>
<feature type="transmembrane region" description="Helical" evidence="12">
    <location>
        <begin position="1133"/>
        <end position="1150"/>
    </location>
</feature>
<dbReference type="SUPFAM" id="SSF117281">
    <property type="entry name" value="Kelch motif"/>
    <property type="match status" value="1"/>
</dbReference>
<comment type="subcellular location">
    <subcellularLocation>
        <location evidence="1">Membrane</location>
        <topology evidence="1">Multi-pass membrane protein</topology>
    </subcellularLocation>
</comment>
<evidence type="ECO:0000256" key="10">
    <source>
        <dbReference type="ARBA" id="ARBA00023303"/>
    </source>
</evidence>
<evidence type="ECO:0000256" key="12">
    <source>
        <dbReference type="SAM" id="Phobius"/>
    </source>
</evidence>
<dbReference type="PANTHER" id="PTHR10037">
    <property type="entry name" value="VOLTAGE-GATED CATION CHANNEL CALCIUM AND SODIUM"/>
    <property type="match status" value="1"/>
</dbReference>
<dbReference type="Gene3D" id="2.120.10.80">
    <property type="entry name" value="Kelch-type beta propeller"/>
    <property type="match status" value="1"/>
</dbReference>
<comment type="caution">
    <text evidence="15">The sequence shown here is derived from an EMBL/GenBank/DDBJ whole genome shotgun (WGS) entry which is preliminary data.</text>
</comment>
<feature type="transmembrane region" description="Helical" evidence="12">
    <location>
        <begin position="1097"/>
        <end position="1121"/>
    </location>
</feature>
<dbReference type="InterPro" id="IPR015915">
    <property type="entry name" value="Kelch-typ_b-propeller"/>
</dbReference>
<evidence type="ECO:0000256" key="5">
    <source>
        <dbReference type="ARBA" id="ARBA00022882"/>
    </source>
</evidence>
<dbReference type="PROSITE" id="PS50096">
    <property type="entry name" value="IQ"/>
    <property type="match status" value="2"/>
</dbReference>
<feature type="transmembrane region" description="Helical" evidence="12">
    <location>
        <begin position="877"/>
        <end position="906"/>
    </location>
</feature>
<dbReference type="InterPro" id="IPR000048">
    <property type="entry name" value="IQ_motif_EF-hand-BS"/>
</dbReference>